<dbReference type="AlphaFoldDB" id="A0A848MPS0"/>
<evidence type="ECO:0008006" key="4">
    <source>
        <dbReference type="Google" id="ProtNLM"/>
    </source>
</evidence>
<gene>
    <name evidence="2" type="ORF">GW590_19675</name>
</gene>
<reference evidence="2 3" key="2">
    <citation type="submission" date="2020-06" db="EMBL/GenBank/DDBJ databases">
        <title>Polyphasic characterization of a Rahnella strain isolated from tree sap.</title>
        <authorList>
            <person name="Kim I.S."/>
        </authorList>
    </citation>
    <scope>NUCLEOTIDE SEQUENCE [LARGE SCALE GENOMIC DNA]</scope>
    <source>
        <strain evidence="2 3">SAP-1</strain>
    </source>
</reference>
<accession>A0A848MPS0</accession>
<proteinExistence type="predicted"/>
<reference evidence="2 3" key="1">
    <citation type="submission" date="2020-01" db="EMBL/GenBank/DDBJ databases">
        <authorList>
            <person name="Lee S.D."/>
        </authorList>
    </citation>
    <scope>NUCLEOTIDE SEQUENCE [LARGE SCALE GENOMIC DNA]</scope>
    <source>
        <strain evidence="2 3">SAP-1</strain>
    </source>
</reference>
<organism evidence="2 3">
    <name type="scientific">Rouxiella aceris</name>
    <dbReference type="NCBI Taxonomy" id="2703884"/>
    <lineage>
        <taxon>Bacteria</taxon>
        <taxon>Pseudomonadati</taxon>
        <taxon>Pseudomonadota</taxon>
        <taxon>Gammaproteobacteria</taxon>
        <taxon>Enterobacterales</taxon>
        <taxon>Yersiniaceae</taxon>
        <taxon>Rouxiella</taxon>
    </lineage>
</organism>
<evidence type="ECO:0000313" key="3">
    <source>
        <dbReference type="Proteomes" id="UP000585363"/>
    </source>
</evidence>
<protein>
    <recommendedName>
        <fullName evidence="4">Lipoprotein</fullName>
    </recommendedName>
</protein>
<keyword evidence="1" id="KW-0732">Signal</keyword>
<comment type="caution">
    <text evidence="2">The sequence shown here is derived from an EMBL/GenBank/DDBJ whole genome shotgun (WGS) entry which is preliminary data.</text>
</comment>
<feature type="signal peptide" evidence="1">
    <location>
        <begin position="1"/>
        <end position="23"/>
    </location>
</feature>
<sequence length="130" mass="14453">MKYSTLLLPVLLSASLLTGCANHITPIHNVTESVSVPRTPQQVKKAILIAGAKRGWQMTAPQNGLILATIRPRDHVANIKILYSANYYTIEYISSQNLDAADGNINRNYNRWIANLDQDIKVQLNLADQP</sequence>
<dbReference type="Proteomes" id="UP000585363">
    <property type="component" value="Unassembled WGS sequence"/>
</dbReference>
<feature type="chain" id="PRO_5032716275" description="Lipoprotein" evidence="1">
    <location>
        <begin position="24"/>
        <end position="130"/>
    </location>
</feature>
<name>A0A848MPS0_9GAMM</name>
<dbReference type="RefSeq" id="WP_169404779.1">
    <property type="nucleotide sequence ID" value="NZ_JAADJU010000011.1"/>
</dbReference>
<dbReference type="PROSITE" id="PS51257">
    <property type="entry name" value="PROKAR_LIPOPROTEIN"/>
    <property type="match status" value="1"/>
</dbReference>
<evidence type="ECO:0000256" key="1">
    <source>
        <dbReference type="SAM" id="SignalP"/>
    </source>
</evidence>
<dbReference type="EMBL" id="JAADJU010000011">
    <property type="protein sequence ID" value="NMP29079.1"/>
    <property type="molecule type" value="Genomic_DNA"/>
</dbReference>
<keyword evidence="3" id="KW-1185">Reference proteome</keyword>
<evidence type="ECO:0000313" key="2">
    <source>
        <dbReference type="EMBL" id="NMP29079.1"/>
    </source>
</evidence>